<dbReference type="Pfam" id="PF00027">
    <property type="entry name" value="cNMP_binding"/>
    <property type="match status" value="1"/>
</dbReference>
<dbReference type="InterPro" id="IPR018488">
    <property type="entry name" value="cNMP-bd_CS"/>
</dbReference>
<evidence type="ECO:0000259" key="2">
    <source>
        <dbReference type="PROSITE" id="PS50042"/>
    </source>
</evidence>
<dbReference type="SMART" id="SM00044">
    <property type="entry name" value="CYCc"/>
    <property type="match status" value="1"/>
</dbReference>
<dbReference type="InterPro" id="IPR018490">
    <property type="entry name" value="cNMP-bd_dom_sf"/>
</dbReference>
<protein>
    <submittedName>
        <fullName evidence="4">Cyclic nucleotide-binding domain-containing protein</fullName>
    </submittedName>
</protein>
<dbReference type="CDD" id="cd00038">
    <property type="entry name" value="CAP_ED"/>
    <property type="match status" value="1"/>
</dbReference>
<dbReference type="PANTHER" id="PTHR43081">
    <property type="entry name" value="ADENYLATE CYCLASE, TERMINAL-DIFFERENTIATION SPECIFIC-RELATED"/>
    <property type="match status" value="1"/>
</dbReference>
<feature type="domain" description="Guanylate cyclase" evidence="3">
    <location>
        <begin position="219"/>
        <end position="349"/>
    </location>
</feature>
<gene>
    <name evidence="4" type="ORF">QA636_09980</name>
</gene>
<dbReference type="InterPro" id="IPR000595">
    <property type="entry name" value="cNMP-bd_dom"/>
</dbReference>
<dbReference type="SUPFAM" id="SSF55073">
    <property type="entry name" value="Nucleotide cyclase"/>
    <property type="match status" value="1"/>
</dbReference>
<dbReference type="PROSITE" id="PS00889">
    <property type="entry name" value="CNMP_BINDING_2"/>
    <property type="match status" value="1"/>
</dbReference>
<evidence type="ECO:0000259" key="3">
    <source>
        <dbReference type="PROSITE" id="PS50125"/>
    </source>
</evidence>
<dbReference type="PANTHER" id="PTHR43081:SF19">
    <property type="entry name" value="PH-SENSITIVE ADENYLATE CYCLASE RV1264"/>
    <property type="match status" value="1"/>
</dbReference>
<accession>A0ABY8JJJ8</accession>
<dbReference type="InterPro" id="IPR050697">
    <property type="entry name" value="Adenylyl/Guanylyl_Cyclase_3/4"/>
</dbReference>
<dbReference type="PROSITE" id="PS50042">
    <property type="entry name" value="CNMP_BINDING_3"/>
    <property type="match status" value="1"/>
</dbReference>
<dbReference type="Pfam" id="PF00211">
    <property type="entry name" value="Guanylate_cyc"/>
    <property type="match status" value="1"/>
</dbReference>
<sequence>MPEFAAVNGDFGHPRGGQRTDRLVDPGLGVSESIVEAKLDGFLKLFCPDPIVIKSALERTRLGTVRDFLPGEPICKRGDRVQGCWLVISGQVEVRAADQLVVFRGPGELFGEQGLVHVLSGKDGTRTADVRAVGPVKLLCIDASFQERLQDQEKVIWSLTLAGVINQKLEQATDMRSELRSLASQHERLLRRFSDGDALGLVKMATRGDRPAIQSRRAVIFFSDIAGFSVWSASKSSSEVAVHLSELAAIQINAVRDGGGQIDKLMGDGAMAYWFVDSGVRERCVPAAVLACVLKVAAECRAYFEKHSLPFSLRIGLHAGDVAFGDFGAENRIAVTLLGAAVNMAARYEQAKSPELGEIRISPTLRDLMVGSGADPDTFRGPTKVEVKHGVELDVYSI</sequence>
<proteinExistence type="predicted"/>
<dbReference type="RefSeq" id="WP_310885590.1">
    <property type="nucleotide sequence ID" value="NZ_CP121646.1"/>
</dbReference>
<keyword evidence="5" id="KW-1185">Reference proteome</keyword>
<dbReference type="Gene3D" id="2.60.120.10">
    <property type="entry name" value="Jelly Rolls"/>
    <property type="match status" value="1"/>
</dbReference>
<dbReference type="EMBL" id="CP121646">
    <property type="protein sequence ID" value="WFU65812.1"/>
    <property type="molecule type" value="Genomic_DNA"/>
</dbReference>
<name>A0ABY8JJJ8_9BRAD</name>
<dbReference type="PROSITE" id="PS50125">
    <property type="entry name" value="GUANYLATE_CYCLASE_2"/>
    <property type="match status" value="1"/>
</dbReference>
<reference evidence="4 5" key="1">
    <citation type="submission" date="2023-04" db="EMBL/GenBank/DDBJ databases">
        <title>Australian commercial rhizobial inoculants.</title>
        <authorList>
            <person name="Kohlmeier M.G."/>
            <person name="O'Hara G.W."/>
            <person name="Colombi E."/>
            <person name="Ramsay J.P."/>
            <person name="Terpolilli J."/>
        </authorList>
    </citation>
    <scope>NUCLEOTIDE SEQUENCE [LARGE SCALE GENOMIC DNA]</scope>
    <source>
        <strain evidence="4 5">CB627</strain>
    </source>
</reference>
<organism evidence="4 5">
    <name type="scientific">Bradyrhizobium brasilense</name>
    <dbReference type="NCBI Taxonomy" id="1419277"/>
    <lineage>
        <taxon>Bacteria</taxon>
        <taxon>Pseudomonadati</taxon>
        <taxon>Pseudomonadota</taxon>
        <taxon>Alphaproteobacteria</taxon>
        <taxon>Hyphomicrobiales</taxon>
        <taxon>Nitrobacteraceae</taxon>
        <taxon>Bradyrhizobium</taxon>
    </lineage>
</organism>
<evidence type="ECO:0000313" key="4">
    <source>
        <dbReference type="EMBL" id="WFU65812.1"/>
    </source>
</evidence>
<feature type="coiled-coil region" evidence="1">
    <location>
        <begin position="165"/>
        <end position="192"/>
    </location>
</feature>
<dbReference type="Gene3D" id="3.30.70.1230">
    <property type="entry name" value="Nucleotide cyclase"/>
    <property type="match status" value="1"/>
</dbReference>
<feature type="domain" description="Cyclic nucleotide-binding" evidence="2">
    <location>
        <begin position="68"/>
        <end position="149"/>
    </location>
</feature>
<dbReference type="InterPro" id="IPR001054">
    <property type="entry name" value="A/G_cyclase"/>
</dbReference>
<keyword evidence="1" id="KW-0175">Coiled coil</keyword>
<dbReference type="CDD" id="cd07302">
    <property type="entry name" value="CHD"/>
    <property type="match status" value="1"/>
</dbReference>
<evidence type="ECO:0000313" key="5">
    <source>
        <dbReference type="Proteomes" id="UP001221546"/>
    </source>
</evidence>
<dbReference type="SMART" id="SM00100">
    <property type="entry name" value="cNMP"/>
    <property type="match status" value="1"/>
</dbReference>
<dbReference type="Proteomes" id="UP001221546">
    <property type="component" value="Chromosome"/>
</dbReference>
<evidence type="ECO:0000256" key="1">
    <source>
        <dbReference type="SAM" id="Coils"/>
    </source>
</evidence>
<dbReference type="InterPro" id="IPR014710">
    <property type="entry name" value="RmlC-like_jellyroll"/>
</dbReference>
<dbReference type="InterPro" id="IPR029787">
    <property type="entry name" value="Nucleotide_cyclase"/>
</dbReference>
<dbReference type="SUPFAM" id="SSF51206">
    <property type="entry name" value="cAMP-binding domain-like"/>
    <property type="match status" value="1"/>
</dbReference>